<feature type="transmembrane region" description="Helical" evidence="7">
    <location>
        <begin position="58"/>
        <end position="75"/>
    </location>
</feature>
<dbReference type="AlphaFoldDB" id="A0A6P3WEF7"/>
<reference evidence="10 11" key="1">
    <citation type="submission" date="2025-04" db="UniProtKB">
        <authorList>
            <consortium name="RefSeq"/>
        </authorList>
    </citation>
    <scope>IDENTIFICATION</scope>
</reference>
<keyword evidence="9" id="KW-1185">Reference proteome</keyword>
<evidence type="ECO:0000256" key="5">
    <source>
        <dbReference type="ARBA" id="ARBA00023136"/>
    </source>
</evidence>
<evidence type="ECO:0000313" key="10">
    <source>
        <dbReference type="RefSeq" id="XP_012696685.1"/>
    </source>
</evidence>
<dbReference type="InterPro" id="IPR025256">
    <property type="entry name" value="TM7S3/TM198-like_dom"/>
</dbReference>
<comment type="subcellular location">
    <subcellularLocation>
        <location evidence="1">Membrane</location>
        <topology evidence="1">Multi-pass membrane protein</topology>
    </subcellularLocation>
</comment>
<evidence type="ECO:0000313" key="11">
    <source>
        <dbReference type="RefSeq" id="XP_031423300.1"/>
    </source>
</evidence>
<dbReference type="OrthoDB" id="115781at2759"/>
<name>A0A6P3WEF7_CLUHA</name>
<evidence type="ECO:0000259" key="8">
    <source>
        <dbReference type="Pfam" id="PF13886"/>
    </source>
</evidence>
<dbReference type="RefSeq" id="XP_042563710.1">
    <property type="nucleotide sequence ID" value="XM_042707776.1"/>
</dbReference>
<organism evidence="9 10">
    <name type="scientific">Clupea harengus</name>
    <name type="common">Atlantic herring</name>
    <dbReference type="NCBI Taxonomy" id="7950"/>
    <lineage>
        <taxon>Eukaryota</taxon>
        <taxon>Metazoa</taxon>
        <taxon>Chordata</taxon>
        <taxon>Craniata</taxon>
        <taxon>Vertebrata</taxon>
        <taxon>Euteleostomi</taxon>
        <taxon>Actinopterygii</taxon>
        <taxon>Neopterygii</taxon>
        <taxon>Teleostei</taxon>
        <taxon>Clupei</taxon>
        <taxon>Clupeiformes</taxon>
        <taxon>Clupeoidei</taxon>
        <taxon>Clupeidae</taxon>
        <taxon>Clupea</taxon>
    </lineage>
</organism>
<evidence type="ECO:0000313" key="9">
    <source>
        <dbReference type="Proteomes" id="UP000515152"/>
    </source>
</evidence>
<evidence type="ECO:0000256" key="6">
    <source>
        <dbReference type="ARBA" id="ARBA00049737"/>
    </source>
</evidence>
<dbReference type="KEGG" id="char:105912282"/>
<gene>
    <name evidence="10 11 12" type="primary">LOC105912282</name>
</gene>
<dbReference type="RefSeq" id="XP_031423300.1">
    <property type="nucleotide sequence ID" value="XM_031567440.2"/>
</dbReference>
<feature type="transmembrane region" description="Helical" evidence="7">
    <location>
        <begin position="210"/>
        <end position="231"/>
    </location>
</feature>
<keyword evidence="5 7" id="KW-0472">Membrane</keyword>
<dbReference type="Proteomes" id="UP000515152">
    <property type="component" value="Chromosome 5"/>
</dbReference>
<evidence type="ECO:0000256" key="1">
    <source>
        <dbReference type="ARBA" id="ARBA00004141"/>
    </source>
</evidence>
<comment type="similarity">
    <text evidence="2">Belongs to the TMEM198 family.</text>
</comment>
<dbReference type="Pfam" id="PF13886">
    <property type="entry name" value="TM7S3_TM198"/>
    <property type="match status" value="1"/>
</dbReference>
<evidence type="ECO:0000256" key="3">
    <source>
        <dbReference type="ARBA" id="ARBA00022692"/>
    </source>
</evidence>
<evidence type="ECO:0000256" key="7">
    <source>
        <dbReference type="SAM" id="Phobius"/>
    </source>
</evidence>
<protein>
    <recommendedName>
        <fullName evidence="6">Transmembrane protein 198</fullName>
    </recommendedName>
</protein>
<dbReference type="GeneID" id="105912282"/>
<dbReference type="GeneTree" id="ENSGT00390000016940"/>
<feature type="transmembrane region" description="Helical" evidence="7">
    <location>
        <begin position="90"/>
        <end position="109"/>
    </location>
</feature>
<sequence>MADPSGLGSEGMVPEELPGNPCHLEIVRNYEVIPAVICSMCCLFGIIYCFFGYRCFKAIMFLSGLMFGSVIIFLLCHKERVLDTQLSVEASAGIGLGIGLLCGLVTMLVRSVGLFMTGLLLGLLLALAALLVTYQFYTPTTVWVPLGALLGTGMLCAVLTLQWQRLFTILSTAVFGAAIMTICADYFVEMLALATYVYDCLRLETAPAPLCWYSWVILGIWPTLSFMGVLVQWKLTAEGFSHTEVIISRRQKRVQLMRIRQKDAKKRQQGCGQEGTYRRKPTPVKRYAGDLLAPSYLQSLRDRQMGTGTSLSSLGTANHTMIDFDYETGSTVPLTATTPVIRV</sequence>
<feature type="transmembrane region" description="Helical" evidence="7">
    <location>
        <begin position="114"/>
        <end position="136"/>
    </location>
</feature>
<dbReference type="RefSeq" id="XP_012696685.1">
    <property type="nucleotide sequence ID" value="XM_012841231.3"/>
</dbReference>
<proteinExistence type="inferred from homology"/>
<evidence type="ECO:0000313" key="12">
    <source>
        <dbReference type="RefSeq" id="XP_042563710.1"/>
    </source>
</evidence>
<evidence type="ECO:0000256" key="2">
    <source>
        <dbReference type="ARBA" id="ARBA00006244"/>
    </source>
</evidence>
<evidence type="ECO:0000256" key="4">
    <source>
        <dbReference type="ARBA" id="ARBA00022989"/>
    </source>
</evidence>
<feature type="transmembrane region" description="Helical" evidence="7">
    <location>
        <begin position="173"/>
        <end position="198"/>
    </location>
</feature>
<keyword evidence="4 7" id="KW-1133">Transmembrane helix</keyword>
<feature type="transmembrane region" description="Helical" evidence="7">
    <location>
        <begin position="32"/>
        <end position="51"/>
    </location>
</feature>
<dbReference type="PANTHER" id="PTHR31247:SF17">
    <property type="entry name" value="DUF4203 DOMAIN-CONTAINING PROTEIN"/>
    <property type="match status" value="1"/>
</dbReference>
<keyword evidence="3 7" id="KW-0812">Transmembrane</keyword>
<accession>A0A6P3WEF7</accession>
<feature type="transmembrane region" description="Helical" evidence="7">
    <location>
        <begin position="142"/>
        <end position="161"/>
    </location>
</feature>
<feature type="domain" description="TM7S3/TM198-like" evidence="8">
    <location>
        <begin position="38"/>
        <end position="233"/>
    </location>
</feature>
<dbReference type="InterPro" id="IPR040236">
    <property type="entry name" value="TMEM198"/>
</dbReference>
<dbReference type="GO" id="GO:0005886">
    <property type="term" value="C:plasma membrane"/>
    <property type="evidence" value="ECO:0007669"/>
    <property type="project" value="TreeGrafter"/>
</dbReference>
<dbReference type="PANTHER" id="PTHR31247">
    <property type="entry name" value="TRANSMEMBRANE PROTEIN 198 FAMILY MEMBER"/>
    <property type="match status" value="1"/>
</dbReference>